<keyword evidence="1" id="KW-0812">Transmembrane</keyword>
<feature type="transmembrane region" description="Helical" evidence="1">
    <location>
        <begin position="22"/>
        <end position="41"/>
    </location>
</feature>
<keyword evidence="6" id="KW-1185">Reference proteome</keyword>
<organism evidence="4 5">
    <name type="scientific">Micromonospora saelicesensis</name>
    <dbReference type="NCBI Taxonomy" id="285676"/>
    <lineage>
        <taxon>Bacteria</taxon>
        <taxon>Bacillati</taxon>
        <taxon>Actinomycetota</taxon>
        <taxon>Actinomycetes</taxon>
        <taxon>Micromonosporales</taxon>
        <taxon>Micromonosporaceae</taxon>
        <taxon>Micromonospora</taxon>
    </lineage>
</organism>
<dbReference type="EMBL" id="FMCR01000003">
    <property type="protein sequence ID" value="SCF12264.1"/>
    <property type="molecule type" value="Genomic_DNA"/>
</dbReference>
<dbReference type="Proteomes" id="UP000249419">
    <property type="component" value="Unassembled WGS sequence"/>
</dbReference>
<sequence>MPRDTTNPVTENREPAVESERGALVAVLVMVILGVAGIFAVS</sequence>
<reference evidence="4 5" key="1">
    <citation type="submission" date="2016-06" db="EMBL/GenBank/DDBJ databases">
        <authorList>
            <person name="Kjaerup R.B."/>
            <person name="Dalgaard T.S."/>
            <person name="Juul-Madsen H.R."/>
        </authorList>
    </citation>
    <scope>NUCLEOTIDE SEQUENCE [LARGE SCALE GENOMIC DNA]</scope>
    <source>
        <strain evidence="4 5">DSM 44871</strain>
    </source>
</reference>
<reference evidence="2 6" key="3">
    <citation type="submission" date="2018-03" db="EMBL/GenBank/DDBJ databases">
        <title>Genomic framework for the identification of Micromonospora saelicesensis and Micromonospora noduli.</title>
        <authorList>
            <person name="Riesco R."/>
            <person name="Trujillo M.E."/>
        </authorList>
    </citation>
    <scope>NUCLEOTIDE SEQUENCE [LARGE SCALE GENOMIC DNA]</scope>
    <source>
        <strain evidence="2 6">GAR05</strain>
    </source>
</reference>
<dbReference type="EMBL" id="PXXW01000018">
    <property type="protein sequence ID" value="RAO00459.1"/>
    <property type="molecule type" value="Genomic_DNA"/>
</dbReference>
<keyword evidence="1" id="KW-0472">Membrane</keyword>
<evidence type="ECO:0000313" key="7">
    <source>
        <dbReference type="Proteomes" id="UP000249419"/>
    </source>
</evidence>
<protein>
    <submittedName>
        <fullName evidence="4">Uncharacterized protein</fullName>
    </submittedName>
</protein>
<dbReference type="EMBL" id="PYAG01000037">
    <property type="protein sequence ID" value="RAO28833.1"/>
    <property type="molecule type" value="Genomic_DNA"/>
</dbReference>
<evidence type="ECO:0000313" key="6">
    <source>
        <dbReference type="Proteomes" id="UP000249334"/>
    </source>
</evidence>
<evidence type="ECO:0000256" key="1">
    <source>
        <dbReference type="SAM" id="Phobius"/>
    </source>
</evidence>
<proteinExistence type="predicted"/>
<evidence type="ECO:0000313" key="3">
    <source>
        <dbReference type="EMBL" id="RAO28833.1"/>
    </source>
</evidence>
<evidence type="ECO:0000313" key="4">
    <source>
        <dbReference type="EMBL" id="SCF12264.1"/>
    </source>
</evidence>
<evidence type="ECO:0000313" key="2">
    <source>
        <dbReference type="EMBL" id="RAO00459.1"/>
    </source>
</evidence>
<dbReference type="RefSeq" id="WP_256441970.1">
    <property type="nucleotide sequence ID" value="NZ_CP192017.1"/>
</dbReference>
<keyword evidence="1" id="KW-1133">Transmembrane helix</keyword>
<dbReference type="Proteomes" id="UP000249334">
    <property type="component" value="Unassembled WGS sequence"/>
</dbReference>
<gene>
    <name evidence="4" type="ORF">GA0070561_3732</name>
    <name evidence="2" type="ORF">GAR05_02429</name>
    <name evidence="3" type="ORF">PSN13_05459</name>
</gene>
<name>A0A1C4XUX6_9ACTN</name>
<reference evidence="3 7" key="2">
    <citation type="submission" date="2018-03" db="EMBL/GenBank/DDBJ databases">
        <title>Defining the species Micromonospora saelicesensis and Micromonospora noduli under the framework of genomics.</title>
        <authorList>
            <person name="Riesco R."/>
            <person name="Trujillo M.E."/>
        </authorList>
    </citation>
    <scope>NUCLEOTIDE SEQUENCE [LARGE SCALE GENOMIC DNA]</scope>
    <source>
        <strain evidence="3 7">PSN13</strain>
    </source>
</reference>
<accession>A0A1C4XUX6</accession>
<dbReference type="Proteomes" id="UP000198864">
    <property type="component" value="Unassembled WGS sequence"/>
</dbReference>
<evidence type="ECO:0000313" key="5">
    <source>
        <dbReference type="Proteomes" id="UP000198864"/>
    </source>
</evidence>
<dbReference type="AlphaFoldDB" id="A0A1C4XUX6"/>